<accession>A0A238F836</accession>
<dbReference type="EMBL" id="FMSP01000003">
    <property type="protein sequence ID" value="SCV68034.1"/>
    <property type="molecule type" value="Genomic_DNA"/>
</dbReference>
<dbReference type="OrthoDB" id="422005at2759"/>
<evidence type="ECO:0000256" key="1">
    <source>
        <dbReference type="ARBA" id="ARBA00004496"/>
    </source>
</evidence>
<comment type="subcellular location">
    <subcellularLocation>
        <location evidence="1">Cytoplasm</location>
    </subcellularLocation>
</comment>
<dbReference type="CDD" id="cd04458">
    <property type="entry name" value="CSP_CDS"/>
    <property type="match status" value="1"/>
</dbReference>
<evidence type="ECO:0000313" key="5">
    <source>
        <dbReference type="EMBL" id="SCV68034.1"/>
    </source>
</evidence>
<feature type="compositionally biased region" description="Low complexity" evidence="3">
    <location>
        <begin position="207"/>
        <end position="223"/>
    </location>
</feature>
<feature type="domain" description="CSD" evidence="4">
    <location>
        <begin position="95"/>
        <end position="181"/>
    </location>
</feature>
<feature type="compositionally biased region" description="Pro residues" evidence="3">
    <location>
        <begin position="428"/>
        <end position="440"/>
    </location>
</feature>
<evidence type="ECO:0000256" key="3">
    <source>
        <dbReference type="SAM" id="MobiDB-lite"/>
    </source>
</evidence>
<evidence type="ECO:0000259" key="4">
    <source>
        <dbReference type="PROSITE" id="PS51857"/>
    </source>
</evidence>
<dbReference type="GO" id="GO:0003729">
    <property type="term" value="F:mRNA binding"/>
    <property type="evidence" value="ECO:0007669"/>
    <property type="project" value="TreeGrafter"/>
</dbReference>
<dbReference type="PANTHER" id="PTHR46109:SF1">
    <property type="entry name" value="PROTEIN LIN-28 HOMOLOG"/>
    <property type="match status" value="1"/>
</dbReference>
<feature type="compositionally biased region" description="Gly residues" evidence="3">
    <location>
        <begin position="379"/>
        <end position="398"/>
    </location>
</feature>
<organism evidence="5 6">
    <name type="scientific">Microbotryum intermedium</name>
    <dbReference type="NCBI Taxonomy" id="269621"/>
    <lineage>
        <taxon>Eukaryota</taxon>
        <taxon>Fungi</taxon>
        <taxon>Dikarya</taxon>
        <taxon>Basidiomycota</taxon>
        <taxon>Pucciniomycotina</taxon>
        <taxon>Microbotryomycetes</taxon>
        <taxon>Microbotryales</taxon>
        <taxon>Microbotryaceae</taxon>
        <taxon>Microbotryum</taxon>
    </lineage>
</organism>
<dbReference type="SMART" id="SM00357">
    <property type="entry name" value="CSP"/>
    <property type="match status" value="1"/>
</dbReference>
<dbReference type="Proteomes" id="UP000198372">
    <property type="component" value="Unassembled WGS sequence"/>
</dbReference>
<feature type="region of interest" description="Disordered" evidence="3">
    <location>
        <begin position="1"/>
        <end position="36"/>
    </location>
</feature>
<sequence>MAFASFDDMTNALTSSSEPLPDGAAPSTAPGLCPDPSAMIAGQSPLGWSPAASNSAQIGFANSTHPTATALSGDAEWLAAATAVPAGGAVRVGGKRTGVTKFFNVLKGPRADPNTRFLSFRKGFGFILDHRADELGGDEVFVHYSAIEAVQSGTGGFRSLQEVEYNIVRSGKGFQAQNVTGPDGSPCVGSPPQPSAKSSPVRDGARRQSTSSASQSHRSMQQRGHFSRSSVHYVGPQFYLPVQDPYLTSIGGYGGPASTRAPPHADRLVGAAGMAPPFQVGPYGYRFVGISPLHPPSQHQPGGSDAQMILGQSGASHGHDFGYETAQPFYYASFPAQYEASLAAPGGGMAYYPSNSHPGGLPVAGPVPTPGPASFGVAKRGGGGGSSGEMGSGVGGGVSGADGLSSSAPPAVVTGYVYPIGPGTAYVPSPPPQQFQPPRPTSSAAAEPMTPVPGSKATPPPASTLGATSELPNGTAAA</sequence>
<feature type="region of interest" description="Disordered" evidence="3">
    <location>
        <begin position="377"/>
        <end position="398"/>
    </location>
</feature>
<gene>
    <name evidence="5" type="ORF">BQ2448_155</name>
</gene>
<evidence type="ECO:0000313" key="6">
    <source>
        <dbReference type="Proteomes" id="UP000198372"/>
    </source>
</evidence>
<feature type="region of interest" description="Disordered" evidence="3">
    <location>
        <begin position="176"/>
        <end position="227"/>
    </location>
</feature>
<dbReference type="GO" id="GO:0005634">
    <property type="term" value="C:nucleus"/>
    <property type="evidence" value="ECO:0007669"/>
    <property type="project" value="TreeGrafter"/>
</dbReference>
<dbReference type="GO" id="GO:0031054">
    <property type="term" value="P:pre-miRNA processing"/>
    <property type="evidence" value="ECO:0007669"/>
    <property type="project" value="TreeGrafter"/>
</dbReference>
<feature type="region of interest" description="Disordered" evidence="3">
    <location>
        <begin position="427"/>
        <end position="478"/>
    </location>
</feature>
<dbReference type="STRING" id="269621.A0A238F836"/>
<keyword evidence="6" id="KW-1185">Reference proteome</keyword>
<keyword evidence="2" id="KW-0963">Cytoplasm</keyword>
<dbReference type="Pfam" id="PF00313">
    <property type="entry name" value="CSD"/>
    <property type="match status" value="1"/>
</dbReference>
<dbReference type="SUPFAM" id="SSF50249">
    <property type="entry name" value="Nucleic acid-binding proteins"/>
    <property type="match status" value="1"/>
</dbReference>
<dbReference type="PANTHER" id="PTHR46109">
    <property type="entry name" value="PROTEIN LIN-28"/>
    <property type="match status" value="1"/>
</dbReference>
<reference evidence="6" key="1">
    <citation type="submission" date="2016-09" db="EMBL/GenBank/DDBJ databases">
        <authorList>
            <person name="Jeantristanb JTB J.-T."/>
            <person name="Ricardo R."/>
        </authorList>
    </citation>
    <scope>NUCLEOTIDE SEQUENCE [LARGE SCALE GENOMIC DNA]</scope>
</reference>
<dbReference type="InterPro" id="IPR051373">
    <property type="entry name" value="Lin-28_RNA-binding"/>
</dbReference>
<dbReference type="InterPro" id="IPR012340">
    <property type="entry name" value="NA-bd_OB-fold"/>
</dbReference>
<evidence type="ECO:0000256" key="2">
    <source>
        <dbReference type="ARBA" id="ARBA00022490"/>
    </source>
</evidence>
<protein>
    <submittedName>
        <fullName evidence="5">BQ2448_155 protein</fullName>
    </submittedName>
</protein>
<dbReference type="GO" id="GO:0005737">
    <property type="term" value="C:cytoplasm"/>
    <property type="evidence" value="ECO:0007669"/>
    <property type="project" value="UniProtKB-SubCell"/>
</dbReference>
<dbReference type="InterPro" id="IPR002059">
    <property type="entry name" value="CSP_DNA-bd"/>
</dbReference>
<name>A0A238F836_9BASI</name>
<dbReference type="AlphaFoldDB" id="A0A238F836"/>
<dbReference type="InterPro" id="IPR011129">
    <property type="entry name" value="CSD"/>
</dbReference>
<dbReference type="PROSITE" id="PS51857">
    <property type="entry name" value="CSD_2"/>
    <property type="match status" value="1"/>
</dbReference>
<proteinExistence type="predicted"/>
<dbReference type="Gene3D" id="2.40.50.140">
    <property type="entry name" value="Nucleic acid-binding proteins"/>
    <property type="match status" value="1"/>
</dbReference>